<dbReference type="PANTHER" id="PTHR34218">
    <property type="entry name" value="PEPTIDASE S45 PENICILLIN AMIDASE"/>
    <property type="match status" value="1"/>
</dbReference>
<feature type="active site" description="Nucleophile" evidence="4">
    <location>
        <position position="269"/>
    </location>
</feature>
<feature type="binding site" evidence="5">
    <location>
        <position position="349"/>
    </location>
    <ligand>
        <name>Ca(2+)</name>
        <dbReference type="ChEBI" id="CHEBI:29108"/>
    </ligand>
</feature>
<evidence type="ECO:0000313" key="7">
    <source>
        <dbReference type="Proteomes" id="UP000031838"/>
    </source>
</evidence>
<dbReference type="EMBL" id="CP002580">
    <property type="protein sequence ID" value="AJK45959.1"/>
    <property type="molecule type" value="Genomic_DNA"/>
</dbReference>
<evidence type="ECO:0000313" key="6">
    <source>
        <dbReference type="EMBL" id="AJK45959.1"/>
    </source>
</evidence>
<keyword evidence="3" id="KW-0865">Zymogen</keyword>
<keyword evidence="5" id="KW-0479">Metal-binding</keyword>
<dbReference type="InterPro" id="IPR043146">
    <property type="entry name" value="Penicillin_amidase_N_B-knob"/>
</dbReference>
<evidence type="ECO:0000256" key="4">
    <source>
        <dbReference type="PIRSR" id="PIRSR001227-1"/>
    </source>
</evidence>
<dbReference type="Gene3D" id="3.60.20.10">
    <property type="entry name" value="Glutamine Phosphoribosylpyrophosphate, subunit 1, domain 1"/>
    <property type="match status" value="1"/>
</dbReference>
<feature type="binding site" evidence="5">
    <location>
        <position position="346"/>
    </location>
    <ligand>
        <name>Ca(2+)</name>
        <dbReference type="ChEBI" id="CHEBI:29108"/>
    </ligand>
</feature>
<comment type="similarity">
    <text evidence="1">Belongs to the peptidase S45 family.</text>
</comment>
<evidence type="ECO:0000256" key="2">
    <source>
        <dbReference type="ARBA" id="ARBA00022801"/>
    </source>
</evidence>
<dbReference type="RefSeq" id="WP_042626513.1">
    <property type="nucleotide sequence ID" value="NZ_CP002580.1"/>
</dbReference>
<evidence type="ECO:0000256" key="1">
    <source>
        <dbReference type="ARBA" id="ARBA00006586"/>
    </source>
</evidence>
<proteinExistence type="inferred from homology"/>
<organism evidence="6 7">
    <name type="scientific">Burkholderia plantarii</name>
    <dbReference type="NCBI Taxonomy" id="41899"/>
    <lineage>
        <taxon>Bacteria</taxon>
        <taxon>Pseudomonadati</taxon>
        <taxon>Pseudomonadota</taxon>
        <taxon>Betaproteobacteria</taxon>
        <taxon>Burkholderiales</taxon>
        <taxon>Burkholderiaceae</taxon>
        <taxon>Burkholderia</taxon>
    </lineage>
</organism>
<reference evidence="6 7" key="2">
    <citation type="journal article" date="2016" name="Appl. Microbiol. Biotechnol.">
        <title>Mutations improving production and secretion of extracellular lipase by Burkholderia glumae PG1.</title>
        <authorList>
            <person name="Knapp A."/>
            <person name="Voget S."/>
            <person name="Gao R."/>
            <person name="Zaburannyi N."/>
            <person name="Krysciak D."/>
            <person name="Breuer M."/>
            <person name="Hauer B."/>
            <person name="Streit W.R."/>
            <person name="Muller R."/>
            <person name="Daniel R."/>
            <person name="Jaeger K.E."/>
        </authorList>
    </citation>
    <scope>NUCLEOTIDE SEQUENCE [LARGE SCALE GENOMIC DNA]</scope>
    <source>
        <strain evidence="6 7">PG1</strain>
    </source>
</reference>
<dbReference type="InterPro" id="IPR014395">
    <property type="entry name" value="Pen/GL7ACA/AHL_acylase"/>
</dbReference>
<dbReference type="PANTHER" id="PTHR34218:SF4">
    <property type="entry name" value="ACYL-HOMOSERINE LACTONE ACYLASE QUIP"/>
    <property type="match status" value="1"/>
</dbReference>
<keyword evidence="2 6" id="KW-0378">Hydrolase</keyword>
<evidence type="ECO:0000256" key="5">
    <source>
        <dbReference type="PIRSR" id="PIRSR001227-2"/>
    </source>
</evidence>
<dbReference type="GO" id="GO:0046872">
    <property type="term" value="F:metal ion binding"/>
    <property type="evidence" value="ECO:0007669"/>
    <property type="project" value="UniProtKB-KW"/>
</dbReference>
<dbReference type="CDD" id="cd03747">
    <property type="entry name" value="Ntn_PGA_like"/>
    <property type="match status" value="1"/>
</dbReference>
<keyword evidence="5" id="KW-0106">Calcium</keyword>
<reference evidence="7" key="1">
    <citation type="submission" date="2011-03" db="EMBL/GenBank/DDBJ databases">
        <authorList>
            <person name="Voget S."/>
            <person name="Streit W.R."/>
            <person name="Jaeger K.E."/>
            <person name="Daniel R."/>
        </authorList>
    </citation>
    <scope>NUCLEOTIDE SEQUENCE [LARGE SCALE GENOMIC DNA]</scope>
    <source>
        <strain evidence="7">PG1</strain>
    </source>
</reference>
<dbReference type="Gene3D" id="1.10.1400.10">
    <property type="match status" value="1"/>
</dbReference>
<dbReference type="Proteomes" id="UP000031838">
    <property type="component" value="Chromosome 1"/>
</dbReference>
<dbReference type="HOGENOM" id="CLU_011790_4_0_4"/>
<dbReference type="InterPro" id="IPR023343">
    <property type="entry name" value="Penicillin_amidase_dom1"/>
</dbReference>
<comment type="cofactor">
    <cofactor evidence="5">
        <name>Ca(2+)</name>
        <dbReference type="ChEBI" id="CHEBI:29108"/>
    </cofactor>
    <text evidence="5">Binds 1 Ca(2+) ion per dimer.</text>
</comment>
<dbReference type="AlphaFoldDB" id="A0A0B6RUX2"/>
<dbReference type="GO" id="GO:0016811">
    <property type="term" value="F:hydrolase activity, acting on carbon-nitrogen (but not peptide) bonds, in linear amides"/>
    <property type="evidence" value="ECO:0007669"/>
    <property type="project" value="InterPro"/>
</dbReference>
<dbReference type="Gene3D" id="1.10.439.10">
    <property type="entry name" value="Penicillin Amidohydrolase, domain 1"/>
    <property type="match status" value="1"/>
</dbReference>
<evidence type="ECO:0000256" key="3">
    <source>
        <dbReference type="ARBA" id="ARBA00023145"/>
    </source>
</evidence>
<dbReference type="Pfam" id="PF01804">
    <property type="entry name" value="Penicil_amidase"/>
    <property type="match status" value="1"/>
</dbReference>
<protein>
    <submittedName>
        <fullName evidence="6">Acyl-homoserine lactone acylase QuiP</fullName>
        <ecNumber evidence="6">3.5.1.97</ecNumber>
    </submittedName>
</protein>
<dbReference type="SUPFAM" id="SSF56235">
    <property type="entry name" value="N-terminal nucleophile aminohydrolases (Ntn hydrolases)"/>
    <property type="match status" value="1"/>
</dbReference>
<keyword evidence="7" id="KW-1185">Reference proteome</keyword>
<dbReference type="PIRSF" id="PIRSF001227">
    <property type="entry name" value="Pen_acylase"/>
    <property type="match status" value="1"/>
</dbReference>
<dbReference type="GO" id="GO:0017000">
    <property type="term" value="P:antibiotic biosynthetic process"/>
    <property type="evidence" value="ECO:0007669"/>
    <property type="project" value="InterPro"/>
</dbReference>
<dbReference type="InterPro" id="IPR043147">
    <property type="entry name" value="Penicillin_amidase_A-knob"/>
</dbReference>
<name>A0A0B6RUX2_BURPL</name>
<dbReference type="Gene3D" id="2.30.120.10">
    <property type="match status" value="1"/>
</dbReference>
<gene>
    <name evidence="6" type="primary">quiP</name>
    <name evidence="6" type="ORF">BGL_1c14430</name>
</gene>
<accession>A0A0B6RUX2</accession>
<dbReference type="MEROPS" id="S45.003"/>
<dbReference type="InterPro" id="IPR002692">
    <property type="entry name" value="S45"/>
</dbReference>
<dbReference type="InterPro" id="IPR029055">
    <property type="entry name" value="Ntn_hydrolases_N"/>
</dbReference>
<dbReference type="KEGG" id="bgp:BGL_1c14430"/>
<dbReference type="EC" id="3.5.1.97" evidence="6"/>
<sequence>MTFRTRRPMWWLKMLASLVVLVVVLAAAGAFLFLRASLPQLDGEIHAPGLGAPVTATRDALGVPTVTARDRFDLAYGVGYLHAQDRFFQMDYLRRSGAGELAELVGPVALDFDRSHRLFRLRARAEATLAQLPPDQRRLLERYTRGVNDGLAALGARPFEYVLLGARPMRWRPEDSLLAIWAMYFDLQGNLLPRAIARNWLATHASAAQAAFLLPAASALDAPLDAPAISLSAPPLPASAPDGFRAPAATGADTAKQLAELDVRSSIGSNNWVIAGARSANGAAIVGNDMHLGIALPNTWYRAALVTDDGRQPARRVVGVTLAGVPAVVVGSNGEVAWGFTDGYVDGLDLVPVEHDGGDPLAFRVGGRAETARRYDEVIRVHGAASVTLPVTETSLGPVRELDGRPYAIHWIAQAPGAVNLELTRMADAANLDQALRVANESGIPAENVVVGDRAGHIGWSIAGPLPDRRAITGAADAGAWRAALPPEAVPRVVDPAAGQLWTANNRQLAGAAYRLIGDGGADNGARAGQLRDDLAALGHTDEQAAYRVDLDDRARFIAPWRERALRVLDDAALAGHPQRAAFRRLLTQSWDGRASVDSVGYRLARGFLYTLADDVFGGLNARIRRDDAEAAYQLANPRWAVVLERLLDAQPAGWLPAGAANWRDVQLAAIDRTIADVTRDGTPLDQATWGRRNTLRIVHPFAASVPLLGRWLEAPADEVPGDVGMPRVAGPNFGQSERMVVAPGHEAQGIFNMPGGQSGHPLSPFFLAGHEAWVRGEARPFLPGQTRHTLRFAP</sequence>